<proteinExistence type="predicted"/>
<dbReference type="PANTHER" id="PTHR22916:SF3">
    <property type="entry name" value="UDP-GLCNAC:BETAGAL BETA-1,3-N-ACETYLGLUCOSAMINYLTRANSFERASE-LIKE PROTEIN 1"/>
    <property type="match status" value="1"/>
</dbReference>
<evidence type="ECO:0000259" key="1">
    <source>
        <dbReference type="Pfam" id="PF00535"/>
    </source>
</evidence>
<dbReference type="InterPro" id="IPR001173">
    <property type="entry name" value="Glyco_trans_2-like"/>
</dbReference>
<comment type="caution">
    <text evidence="2">The sequence shown here is derived from an EMBL/GenBank/DDBJ whole genome shotgun (WGS) entry which is preliminary data.</text>
</comment>
<dbReference type="RefSeq" id="WP_130022468.1">
    <property type="nucleotide sequence ID" value="NZ_SEWF01000026.1"/>
</dbReference>
<name>A0A4Q5LXL7_9BACT</name>
<evidence type="ECO:0000313" key="2">
    <source>
        <dbReference type="EMBL" id="RYU94379.1"/>
    </source>
</evidence>
<dbReference type="Gene3D" id="3.90.550.10">
    <property type="entry name" value="Spore Coat Polysaccharide Biosynthesis Protein SpsA, Chain A"/>
    <property type="match status" value="1"/>
</dbReference>
<dbReference type="Proteomes" id="UP000293162">
    <property type="component" value="Unassembled WGS sequence"/>
</dbReference>
<gene>
    <name evidence="2" type="ORF">EWM59_17190</name>
</gene>
<dbReference type="InterPro" id="IPR029044">
    <property type="entry name" value="Nucleotide-diphossugar_trans"/>
</dbReference>
<dbReference type="OrthoDB" id="199095at2"/>
<accession>A0A4Q5LXL7</accession>
<dbReference type="AlphaFoldDB" id="A0A4Q5LXL7"/>
<organism evidence="2 3">
    <name type="scientific">Emticicia agri</name>
    <dbReference type="NCBI Taxonomy" id="2492393"/>
    <lineage>
        <taxon>Bacteria</taxon>
        <taxon>Pseudomonadati</taxon>
        <taxon>Bacteroidota</taxon>
        <taxon>Cytophagia</taxon>
        <taxon>Cytophagales</taxon>
        <taxon>Leadbetterellaceae</taxon>
        <taxon>Emticicia</taxon>
    </lineage>
</organism>
<evidence type="ECO:0000313" key="3">
    <source>
        <dbReference type="Proteomes" id="UP000293162"/>
    </source>
</evidence>
<dbReference type="GO" id="GO:0016758">
    <property type="term" value="F:hexosyltransferase activity"/>
    <property type="evidence" value="ECO:0007669"/>
    <property type="project" value="UniProtKB-ARBA"/>
</dbReference>
<dbReference type="Pfam" id="PF00535">
    <property type="entry name" value="Glycos_transf_2"/>
    <property type="match status" value="1"/>
</dbReference>
<dbReference type="EMBL" id="SEWF01000026">
    <property type="protein sequence ID" value="RYU94379.1"/>
    <property type="molecule type" value="Genomic_DNA"/>
</dbReference>
<keyword evidence="2" id="KW-0808">Transferase</keyword>
<keyword evidence="3" id="KW-1185">Reference proteome</keyword>
<sequence>MPATHPKVSVCIPTYNHEQFIRQTLDGILMQKTDFEIEIVIGDDASTDNAPAIIRQYVEQYPHLFNPFLHQENQGPKEPREFAGRNNVLMIVKACKGDYVAMCEGDDYWTDPLKLQKQFDFMEANKDYMICHHNMRVIYEDKSPEQLFNLPGQKIHSTIEDILEDRWFIGTASIFYRNFFRDHDFADWHSRAAAGDWAMVIQLAAQGDIHYIPEIMGVYRKHRDGLSNVQSATNLWFLKNRKQMFMDVNKWLDYRYDATVKETLRRYDEQIEAYERNFS</sequence>
<reference evidence="2 3" key="1">
    <citation type="submission" date="2019-02" db="EMBL/GenBank/DDBJ databases">
        <title>Bacterial novel species Emticicia sp. 17J42-9 isolated from soil.</title>
        <authorList>
            <person name="Jung H.-Y."/>
        </authorList>
    </citation>
    <scope>NUCLEOTIDE SEQUENCE [LARGE SCALE GENOMIC DNA]</scope>
    <source>
        <strain evidence="2 3">17J42-9</strain>
    </source>
</reference>
<protein>
    <submittedName>
        <fullName evidence="2">Glycosyltransferase</fullName>
    </submittedName>
</protein>
<dbReference type="PANTHER" id="PTHR22916">
    <property type="entry name" value="GLYCOSYLTRANSFERASE"/>
    <property type="match status" value="1"/>
</dbReference>
<dbReference type="SUPFAM" id="SSF53448">
    <property type="entry name" value="Nucleotide-diphospho-sugar transferases"/>
    <property type="match status" value="1"/>
</dbReference>
<feature type="domain" description="Glycosyltransferase 2-like" evidence="1">
    <location>
        <begin position="9"/>
        <end position="171"/>
    </location>
</feature>